<keyword evidence="2" id="KW-1185">Reference proteome</keyword>
<name>A0ABW9BTX8_9BURK</name>
<proteinExistence type="predicted"/>
<evidence type="ECO:0000313" key="1">
    <source>
        <dbReference type="EMBL" id="MFM0442032.1"/>
    </source>
</evidence>
<accession>A0ABW9BTX8</accession>
<protein>
    <submittedName>
        <fullName evidence="1">Phage tail protein</fullName>
    </submittedName>
</protein>
<dbReference type="RefSeq" id="WP_408127832.1">
    <property type="nucleotide sequence ID" value="NZ_JAQQDH010000001.1"/>
</dbReference>
<comment type="caution">
    <text evidence="1">The sequence shown here is derived from an EMBL/GenBank/DDBJ whole genome shotgun (WGS) entry which is preliminary data.</text>
</comment>
<dbReference type="Proteomes" id="UP001629288">
    <property type="component" value="Unassembled WGS sequence"/>
</dbReference>
<sequence length="325" mass="33475">MRRISTATRVVDKFGTGKDGFTNGDAVAGLPSTDLEDVWFDHVQEEIANVVEGAGLTLDPANRSQLLAAIQAMFAPVIGSVRNLRMTVAPGASTGALTADEITVGTALGGKKFLLPNFNKTINLAATGPGGMDTGTATANGFLGLYAMYNPSAALSATNPCLVGHMEGASALTTTYTYANAPAGYIASSLVAVVPISAVAGQFAAFNMMDRKVQIVAATVYSNSSASSIPLTSITTTAVPYSAKRFQGSLSLTNSASGSAIFSFYGDANGCGVIQFSLNTQTAGGNLFGLSNIEMATPRTVRFSTSINGGSPSFQTILYISGYEF</sequence>
<gene>
    <name evidence="1" type="ORF">PQR00_00415</name>
</gene>
<organism evidence="1 2">
    <name type="scientific">Paraburkholderia strydomiana</name>
    <dbReference type="NCBI Taxonomy" id="1245417"/>
    <lineage>
        <taxon>Bacteria</taxon>
        <taxon>Pseudomonadati</taxon>
        <taxon>Pseudomonadota</taxon>
        <taxon>Betaproteobacteria</taxon>
        <taxon>Burkholderiales</taxon>
        <taxon>Burkholderiaceae</taxon>
        <taxon>Paraburkholderia</taxon>
    </lineage>
</organism>
<reference evidence="1 2" key="1">
    <citation type="journal article" date="2024" name="Chem. Sci.">
        <title>Discovery of megapolipeptins by genome mining of a Burkholderiales bacteria collection.</title>
        <authorList>
            <person name="Paulo B.S."/>
            <person name="Recchia M.J.J."/>
            <person name="Lee S."/>
            <person name="Fergusson C.H."/>
            <person name="Romanowski S.B."/>
            <person name="Hernandez A."/>
            <person name="Krull N."/>
            <person name="Liu D.Y."/>
            <person name="Cavanagh H."/>
            <person name="Bos A."/>
            <person name="Gray C.A."/>
            <person name="Murphy B.T."/>
            <person name="Linington R.G."/>
            <person name="Eustaquio A.S."/>
        </authorList>
    </citation>
    <scope>NUCLEOTIDE SEQUENCE [LARGE SCALE GENOMIC DNA]</scope>
    <source>
        <strain evidence="1 2">RL17-379-BIB-C</strain>
    </source>
</reference>
<dbReference type="EMBL" id="JAQQDH010000001">
    <property type="protein sequence ID" value="MFM0442032.1"/>
    <property type="molecule type" value="Genomic_DNA"/>
</dbReference>
<evidence type="ECO:0000313" key="2">
    <source>
        <dbReference type="Proteomes" id="UP001629288"/>
    </source>
</evidence>